<evidence type="ECO:0000313" key="3">
    <source>
        <dbReference type="EMBL" id="MEQ2578563.1"/>
    </source>
</evidence>
<feature type="domain" description="RelA/SpoT" evidence="2">
    <location>
        <begin position="59"/>
        <end position="182"/>
    </location>
</feature>
<dbReference type="PANTHER" id="PTHR47837">
    <property type="entry name" value="GTP PYROPHOSPHOKINASE YJBM"/>
    <property type="match status" value="1"/>
</dbReference>
<organism evidence="3 4">
    <name type="scientific">Hominiventricola aquisgranensis</name>
    <dbReference type="NCBI Taxonomy" id="3133164"/>
    <lineage>
        <taxon>Bacteria</taxon>
        <taxon>Bacillati</taxon>
        <taxon>Bacillota</taxon>
        <taxon>Clostridia</taxon>
        <taxon>Lachnospirales</taxon>
        <taxon>Lachnospiraceae</taxon>
        <taxon>Hominiventricola</taxon>
    </lineage>
</organism>
<dbReference type="CDD" id="cd05399">
    <property type="entry name" value="NT_Rel-Spo_like"/>
    <property type="match status" value="1"/>
</dbReference>
<proteinExistence type="predicted"/>
<dbReference type="SUPFAM" id="SSF81301">
    <property type="entry name" value="Nucleotidyltransferase"/>
    <property type="match status" value="1"/>
</dbReference>
<comment type="pathway">
    <text evidence="1">Purine metabolism; ppGpp biosynthesis; ppGpp from GTP: step 1/2.</text>
</comment>
<accession>A0ABV1I0U8</accession>
<evidence type="ECO:0000313" key="4">
    <source>
        <dbReference type="Proteomes" id="UP001470288"/>
    </source>
</evidence>
<dbReference type="SMART" id="SM00954">
    <property type="entry name" value="RelA_SpoT"/>
    <property type="match status" value="1"/>
</dbReference>
<name>A0ABV1I0U8_9FIRM</name>
<gene>
    <name evidence="3" type="ORF">WMO62_06860</name>
</gene>
<reference evidence="3 4" key="1">
    <citation type="submission" date="2024-03" db="EMBL/GenBank/DDBJ databases">
        <title>Human intestinal bacterial collection.</title>
        <authorList>
            <person name="Pauvert C."/>
            <person name="Hitch T.C.A."/>
            <person name="Clavel T."/>
        </authorList>
    </citation>
    <scope>NUCLEOTIDE SEQUENCE [LARGE SCALE GENOMIC DNA]</scope>
    <source>
        <strain evidence="3 4">CLA-AA-H78B</strain>
    </source>
</reference>
<dbReference type="PANTHER" id="PTHR47837:SF2">
    <property type="entry name" value="GTP PYROPHOSPHOKINASE YWAC"/>
    <property type="match status" value="1"/>
</dbReference>
<dbReference type="InterPro" id="IPR043519">
    <property type="entry name" value="NT_sf"/>
</dbReference>
<dbReference type="Gene3D" id="1.10.287.860">
    <property type="entry name" value="Nucleotidyltransferase"/>
    <property type="match status" value="1"/>
</dbReference>
<evidence type="ECO:0000256" key="1">
    <source>
        <dbReference type="ARBA" id="ARBA00004976"/>
    </source>
</evidence>
<sequence length="220" mass="25555">MAVEMSIQEYIRERSDRDGFETAMFIYQSALTQMGSRIEVLNSELNHMHSYNPIEYVKSRLKTPESIMKKLRKNGHNLNIEDMIEYVNDIAGIRITCSFFSEIYFVADMIARQDNLEVISIKDYISQPKESGYKSYHMLLSIPVALGDAKVPTKVELQIRTMAMDFWASLEHKIYYKYEGNAPDYFERELQECSSIISRLDAKMMTLNEAMKRIEGDPGL</sequence>
<dbReference type="Pfam" id="PF04607">
    <property type="entry name" value="RelA_SpoT"/>
    <property type="match status" value="1"/>
</dbReference>
<comment type="caution">
    <text evidence="3">The sequence shown here is derived from an EMBL/GenBank/DDBJ whole genome shotgun (WGS) entry which is preliminary data.</text>
</comment>
<evidence type="ECO:0000259" key="2">
    <source>
        <dbReference type="SMART" id="SM00954"/>
    </source>
</evidence>
<dbReference type="Gene3D" id="3.30.460.10">
    <property type="entry name" value="Beta Polymerase, domain 2"/>
    <property type="match status" value="1"/>
</dbReference>
<dbReference type="EMBL" id="JBBMFC010000009">
    <property type="protein sequence ID" value="MEQ2578563.1"/>
    <property type="molecule type" value="Genomic_DNA"/>
</dbReference>
<dbReference type="Proteomes" id="UP001470288">
    <property type="component" value="Unassembled WGS sequence"/>
</dbReference>
<dbReference type="InterPro" id="IPR052366">
    <property type="entry name" value="GTP_Pyrophosphokinase"/>
</dbReference>
<dbReference type="RefSeq" id="WP_349144236.1">
    <property type="nucleotide sequence ID" value="NZ_JBBMFC010000009.1"/>
</dbReference>
<dbReference type="InterPro" id="IPR007685">
    <property type="entry name" value="RelA_SpoT"/>
</dbReference>
<protein>
    <submittedName>
        <fullName evidence="3">GTP pyrophosphokinase family protein</fullName>
    </submittedName>
</protein>
<keyword evidence="4" id="KW-1185">Reference proteome</keyword>